<dbReference type="InterPro" id="IPR002937">
    <property type="entry name" value="Amino_oxidase"/>
</dbReference>
<dbReference type="Gene3D" id="3.90.660.10">
    <property type="match status" value="1"/>
</dbReference>
<evidence type="ECO:0000313" key="4">
    <source>
        <dbReference type="RefSeq" id="XP_013398792.1"/>
    </source>
</evidence>
<dbReference type="Proteomes" id="UP000085678">
    <property type="component" value="Unplaced"/>
</dbReference>
<dbReference type="RefSeq" id="XP_013398792.1">
    <property type="nucleotide sequence ID" value="XM_013543338.1"/>
</dbReference>
<dbReference type="AlphaFoldDB" id="A0A1S3IKL6"/>
<dbReference type="RefSeq" id="XP_013398785.1">
    <property type="nucleotide sequence ID" value="XM_013543331.1"/>
</dbReference>
<dbReference type="RefSeq" id="XP_013398800.1">
    <property type="nucleotide sequence ID" value="XM_013543346.1"/>
</dbReference>
<dbReference type="RefSeq" id="XP_013398806.1">
    <property type="nucleotide sequence ID" value="XM_013543352.1"/>
</dbReference>
<dbReference type="InterPro" id="IPR040174">
    <property type="entry name" value="RNLS"/>
</dbReference>
<dbReference type="Pfam" id="PF01593">
    <property type="entry name" value="Amino_oxidase"/>
    <property type="match status" value="1"/>
</dbReference>
<evidence type="ECO:0000313" key="6">
    <source>
        <dbReference type="RefSeq" id="XP_013398806.1"/>
    </source>
</evidence>
<dbReference type="OrthoDB" id="2161133at2759"/>
<dbReference type="OMA" id="ICGGDAF"/>
<dbReference type="Pfam" id="PF13450">
    <property type="entry name" value="NAD_binding_8"/>
    <property type="match status" value="1"/>
</dbReference>
<gene>
    <name evidence="3 4 5 6" type="primary">LOC106165217</name>
</gene>
<feature type="domain" description="Amine oxidase" evidence="1">
    <location>
        <begin position="100"/>
        <end position="336"/>
    </location>
</feature>
<sequence length="350" mass="38459">MKRILLVGGGLTAASTASLLRQSLGQQAELVLWDKARGAGGRMSTSRSPNDGVCTADLGAQYITATPSYAESHKKFYNDLINSGVLMPLKDSIEGERDHPEGTSHYVTPHGISSIVKHFLSVANADVQFGHHIVDVSLDGTSWKITTSSGKSELFNCVVLTMPVPQILQLKGTIAEIIEKSPEQKQKLENVSYSSRYALALFYKPGVKLEIPWTAKYFYDGPCIRFISVDNRKRGITDPSVGESIIVHTSVPFGLKHLEKELKEVQPIIMEHLKEFLPDLPEPDNIKCQKWRYSQVHKPVDGTPGCMVLHQSPLLVCGGDAFTHSNMDGCLESALKLTETICKNVSNAKV</sequence>
<evidence type="ECO:0000313" key="2">
    <source>
        <dbReference type="Proteomes" id="UP000085678"/>
    </source>
</evidence>
<dbReference type="Gene3D" id="3.50.50.60">
    <property type="entry name" value="FAD/NAD(P)-binding domain"/>
    <property type="match status" value="1"/>
</dbReference>
<dbReference type="PANTHER" id="PTHR23357:SF1">
    <property type="entry name" value="RENALASE"/>
    <property type="match status" value="1"/>
</dbReference>
<dbReference type="InterPro" id="IPR036188">
    <property type="entry name" value="FAD/NAD-bd_sf"/>
</dbReference>
<dbReference type="GO" id="GO:0016651">
    <property type="term" value="F:oxidoreductase activity, acting on NAD(P)H"/>
    <property type="evidence" value="ECO:0007669"/>
    <property type="project" value="InterPro"/>
</dbReference>
<accession>A0A1S3IKL6</accession>
<dbReference type="SUPFAM" id="SSF51905">
    <property type="entry name" value="FAD/NAD(P)-binding domain"/>
    <property type="match status" value="1"/>
</dbReference>
<dbReference type="KEGG" id="lak:106165217"/>
<dbReference type="PANTHER" id="PTHR23357">
    <property type="entry name" value="RENALASE"/>
    <property type="match status" value="1"/>
</dbReference>
<dbReference type="GO" id="GO:0005576">
    <property type="term" value="C:extracellular region"/>
    <property type="evidence" value="ECO:0007669"/>
    <property type="project" value="TreeGrafter"/>
</dbReference>
<evidence type="ECO:0000313" key="3">
    <source>
        <dbReference type="RefSeq" id="XP_013398785.1"/>
    </source>
</evidence>
<protein>
    <submittedName>
        <fullName evidence="3 4">Renalase</fullName>
    </submittedName>
</protein>
<dbReference type="STRING" id="7574.A0A1S3IKL6"/>
<reference evidence="3 4" key="1">
    <citation type="submission" date="2025-04" db="UniProtKB">
        <authorList>
            <consortium name="RefSeq"/>
        </authorList>
    </citation>
    <scope>IDENTIFICATION</scope>
    <source>
        <tissue evidence="3 4">Gonads</tissue>
    </source>
</reference>
<keyword evidence="2" id="KW-1185">Reference proteome</keyword>
<organism evidence="2 3">
    <name type="scientific">Lingula anatina</name>
    <name type="common">Brachiopod</name>
    <name type="synonym">Lingula unguis</name>
    <dbReference type="NCBI Taxonomy" id="7574"/>
    <lineage>
        <taxon>Eukaryota</taxon>
        <taxon>Metazoa</taxon>
        <taxon>Spiralia</taxon>
        <taxon>Lophotrochozoa</taxon>
        <taxon>Brachiopoda</taxon>
        <taxon>Linguliformea</taxon>
        <taxon>Lingulata</taxon>
        <taxon>Lingulida</taxon>
        <taxon>Linguloidea</taxon>
        <taxon>Lingulidae</taxon>
        <taxon>Lingula</taxon>
    </lineage>
</organism>
<dbReference type="GeneID" id="106165217"/>
<name>A0A1S3IKL6_LINAN</name>
<evidence type="ECO:0000313" key="5">
    <source>
        <dbReference type="RefSeq" id="XP_013398800.1"/>
    </source>
</evidence>
<proteinExistence type="predicted"/>
<evidence type="ECO:0000259" key="1">
    <source>
        <dbReference type="Pfam" id="PF01593"/>
    </source>
</evidence>